<sequence length="31" mass="3466">MVSSTNLDSSSLSYPLLFQVRGIVHYFIFSG</sequence>
<proteinExistence type="predicted"/>
<dbReference type="EMBL" id="BK015301">
    <property type="protein sequence ID" value="DAE00345.1"/>
    <property type="molecule type" value="Genomic_DNA"/>
</dbReference>
<protein>
    <submittedName>
        <fullName evidence="1">Uncharacterized protein</fullName>
    </submittedName>
</protein>
<accession>A0A8S5P1P3</accession>
<name>A0A8S5P1P3_9CAUD</name>
<reference evidence="1" key="1">
    <citation type="journal article" date="2021" name="Proc. Natl. Acad. Sci. U.S.A.">
        <title>A Catalog of Tens of Thousands of Viruses from Human Metagenomes Reveals Hidden Associations with Chronic Diseases.</title>
        <authorList>
            <person name="Tisza M.J."/>
            <person name="Buck C.B."/>
        </authorList>
    </citation>
    <scope>NUCLEOTIDE SEQUENCE</scope>
    <source>
        <strain evidence="1">CtLnO19</strain>
    </source>
</reference>
<evidence type="ECO:0000313" key="1">
    <source>
        <dbReference type="EMBL" id="DAE00345.1"/>
    </source>
</evidence>
<organism evidence="1">
    <name type="scientific">Myoviridae sp. ctLnO19</name>
    <dbReference type="NCBI Taxonomy" id="2825085"/>
    <lineage>
        <taxon>Viruses</taxon>
        <taxon>Duplodnaviria</taxon>
        <taxon>Heunggongvirae</taxon>
        <taxon>Uroviricota</taxon>
        <taxon>Caudoviricetes</taxon>
    </lineage>
</organism>